<dbReference type="GO" id="GO:0003700">
    <property type="term" value="F:DNA-binding transcription factor activity"/>
    <property type="evidence" value="ECO:0007669"/>
    <property type="project" value="TreeGrafter"/>
</dbReference>
<dbReference type="PANTHER" id="PTHR30136">
    <property type="entry name" value="HELIX-TURN-HELIX TRANSCRIPTIONAL REGULATOR, ICLR FAMILY"/>
    <property type="match status" value="1"/>
</dbReference>
<evidence type="ECO:0000313" key="7">
    <source>
        <dbReference type="Proteomes" id="UP000541426"/>
    </source>
</evidence>
<keyword evidence="7" id="KW-1185">Reference proteome</keyword>
<dbReference type="Gene3D" id="1.10.10.10">
    <property type="entry name" value="Winged helix-like DNA-binding domain superfamily/Winged helix DNA-binding domain"/>
    <property type="match status" value="1"/>
</dbReference>
<dbReference type="GO" id="GO:0045892">
    <property type="term" value="P:negative regulation of DNA-templated transcription"/>
    <property type="evidence" value="ECO:0007669"/>
    <property type="project" value="TreeGrafter"/>
</dbReference>
<dbReference type="AlphaFoldDB" id="A0A7W6GU00"/>
<dbReference type="InterPro" id="IPR005471">
    <property type="entry name" value="Tscrpt_reg_IclR_N"/>
</dbReference>
<dbReference type="InterPro" id="IPR036390">
    <property type="entry name" value="WH_DNA-bd_sf"/>
</dbReference>
<dbReference type="InterPro" id="IPR036388">
    <property type="entry name" value="WH-like_DNA-bd_sf"/>
</dbReference>
<dbReference type="PANTHER" id="PTHR30136:SF39">
    <property type="entry name" value="TRANSCRIPTIONAL REGULATORY PROTEIN"/>
    <property type="match status" value="1"/>
</dbReference>
<dbReference type="RefSeq" id="WP_183968334.1">
    <property type="nucleotide sequence ID" value="NZ_BAABBZ010000058.1"/>
</dbReference>
<dbReference type="SUPFAM" id="SSF46785">
    <property type="entry name" value="Winged helix' DNA-binding domain"/>
    <property type="match status" value="1"/>
</dbReference>
<evidence type="ECO:0000256" key="3">
    <source>
        <dbReference type="ARBA" id="ARBA00023163"/>
    </source>
</evidence>
<dbReference type="InterPro" id="IPR014757">
    <property type="entry name" value="Tscrpt_reg_IclR_C"/>
</dbReference>
<reference evidence="6 7" key="1">
    <citation type="submission" date="2020-08" db="EMBL/GenBank/DDBJ databases">
        <title>Genomic Encyclopedia of Type Strains, Phase IV (KMG-IV): sequencing the most valuable type-strain genomes for metagenomic binning, comparative biology and taxonomic classification.</title>
        <authorList>
            <person name="Goeker M."/>
        </authorList>
    </citation>
    <scope>NUCLEOTIDE SEQUENCE [LARGE SCALE GENOMIC DNA]</scope>
    <source>
        <strain evidence="6 7">DSM 102235</strain>
    </source>
</reference>
<feature type="domain" description="IclR-ED" evidence="5">
    <location>
        <begin position="80"/>
        <end position="264"/>
    </location>
</feature>
<gene>
    <name evidence="6" type="ORF">GGQ68_003648</name>
</gene>
<keyword evidence="2 6" id="KW-0238">DNA-binding</keyword>
<dbReference type="PROSITE" id="PS51078">
    <property type="entry name" value="ICLR_ED"/>
    <property type="match status" value="1"/>
</dbReference>
<evidence type="ECO:0000256" key="2">
    <source>
        <dbReference type="ARBA" id="ARBA00023125"/>
    </source>
</evidence>
<dbReference type="Gene3D" id="3.30.450.40">
    <property type="match status" value="1"/>
</dbReference>
<accession>A0A7W6GU00</accession>
<dbReference type="Pfam" id="PF01614">
    <property type="entry name" value="IclR_C"/>
    <property type="match status" value="1"/>
</dbReference>
<evidence type="ECO:0000256" key="1">
    <source>
        <dbReference type="ARBA" id="ARBA00023015"/>
    </source>
</evidence>
<dbReference type="SUPFAM" id="SSF55781">
    <property type="entry name" value="GAF domain-like"/>
    <property type="match status" value="1"/>
</dbReference>
<dbReference type="Pfam" id="PF09339">
    <property type="entry name" value="HTH_IclR"/>
    <property type="match status" value="1"/>
</dbReference>
<protein>
    <submittedName>
        <fullName evidence="6">DNA-binding IclR family transcriptional regulator</fullName>
    </submittedName>
</protein>
<dbReference type="SMART" id="SM00346">
    <property type="entry name" value="HTH_ICLR"/>
    <property type="match status" value="1"/>
</dbReference>
<dbReference type="GO" id="GO:0003677">
    <property type="term" value="F:DNA binding"/>
    <property type="evidence" value="ECO:0007669"/>
    <property type="project" value="UniProtKB-KW"/>
</dbReference>
<evidence type="ECO:0000313" key="6">
    <source>
        <dbReference type="EMBL" id="MBB3987302.1"/>
    </source>
</evidence>
<feature type="domain" description="HTH iclR-type" evidence="4">
    <location>
        <begin position="16"/>
        <end position="79"/>
    </location>
</feature>
<keyword evidence="3" id="KW-0804">Transcription</keyword>
<name>A0A7W6GU00_9RHOB</name>
<comment type="caution">
    <text evidence="6">The sequence shown here is derived from an EMBL/GenBank/DDBJ whole genome shotgun (WGS) entry which is preliminary data.</text>
</comment>
<sequence>MERQVDITDADPPAGSQSVDRALALLGMVGRCTDDGASLAELVARSGLNKSTLRRLLLALMRNGMVEQNTESRRYYLGSEAYVLGTFAARRHGLLEPSLETLKRLAQETGDAAFLSVPRGPSALCLHREDGTYPIRSYALLAGGMHPLGVGAGSLAMLAALPDTQVEAMLELNATRLTEDYPLLPLQELRSRVTQSRAQGYALNPGLVVADSWGLGVALRGPDGEMVGALSLAAIESRMQPPRRDALVAQLQTGARTIETILARLHAAPPRT</sequence>
<dbReference type="EMBL" id="JACIEJ010000009">
    <property type="protein sequence ID" value="MBB3987302.1"/>
    <property type="molecule type" value="Genomic_DNA"/>
</dbReference>
<organism evidence="6 7">
    <name type="scientific">Sagittula marina</name>
    <dbReference type="NCBI Taxonomy" id="943940"/>
    <lineage>
        <taxon>Bacteria</taxon>
        <taxon>Pseudomonadati</taxon>
        <taxon>Pseudomonadota</taxon>
        <taxon>Alphaproteobacteria</taxon>
        <taxon>Rhodobacterales</taxon>
        <taxon>Roseobacteraceae</taxon>
        <taxon>Sagittula</taxon>
    </lineage>
</organism>
<evidence type="ECO:0000259" key="5">
    <source>
        <dbReference type="PROSITE" id="PS51078"/>
    </source>
</evidence>
<dbReference type="PROSITE" id="PS51077">
    <property type="entry name" value="HTH_ICLR"/>
    <property type="match status" value="1"/>
</dbReference>
<dbReference type="InterPro" id="IPR050707">
    <property type="entry name" value="HTH_MetabolicPath_Reg"/>
</dbReference>
<dbReference type="Proteomes" id="UP000541426">
    <property type="component" value="Unassembled WGS sequence"/>
</dbReference>
<keyword evidence="1" id="KW-0805">Transcription regulation</keyword>
<proteinExistence type="predicted"/>
<dbReference type="InterPro" id="IPR029016">
    <property type="entry name" value="GAF-like_dom_sf"/>
</dbReference>
<evidence type="ECO:0000259" key="4">
    <source>
        <dbReference type="PROSITE" id="PS51077"/>
    </source>
</evidence>